<name>A0A8X6QE41_NEPPI</name>
<accession>A0A8X6QE41</accession>
<feature type="non-terminal residue" evidence="1">
    <location>
        <position position="1"/>
    </location>
</feature>
<keyword evidence="2" id="KW-1185">Reference proteome</keyword>
<evidence type="ECO:0000313" key="2">
    <source>
        <dbReference type="Proteomes" id="UP000887013"/>
    </source>
</evidence>
<gene>
    <name evidence="1" type="ORF">NPIL_256781</name>
</gene>
<dbReference type="AlphaFoldDB" id="A0A8X6QE41"/>
<reference evidence="1" key="1">
    <citation type="submission" date="2020-08" db="EMBL/GenBank/DDBJ databases">
        <title>Multicomponent nature underlies the extraordinary mechanical properties of spider dragline silk.</title>
        <authorList>
            <person name="Kono N."/>
            <person name="Nakamura H."/>
            <person name="Mori M."/>
            <person name="Yoshida Y."/>
            <person name="Ohtoshi R."/>
            <person name="Malay A.D."/>
            <person name="Moran D.A.P."/>
            <person name="Tomita M."/>
            <person name="Numata K."/>
            <person name="Arakawa K."/>
        </authorList>
    </citation>
    <scope>NUCLEOTIDE SEQUENCE</scope>
</reference>
<proteinExistence type="predicted"/>
<organism evidence="1 2">
    <name type="scientific">Nephila pilipes</name>
    <name type="common">Giant wood spider</name>
    <name type="synonym">Nephila maculata</name>
    <dbReference type="NCBI Taxonomy" id="299642"/>
    <lineage>
        <taxon>Eukaryota</taxon>
        <taxon>Metazoa</taxon>
        <taxon>Ecdysozoa</taxon>
        <taxon>Arthropoda</taxon>
        <taxon>Chelicerata</taxon>
        <taxon>Arachnida</taxon>
        <taxon>Araneae</taxon>
        <taxon>Araneomorphae</taxon>
        <taxon>Entelegynae</taxon>
        <taxon>Araneoidea</taxon>
        <taxon>Nephilidae</taxon>
        <taxon>Nephila</taxon>
    </lineage>
</organism>
<evidence type="ECO:0000313" key="1">
    <source>
        <dbReference type="EMBL" id="GFU14054.1"/>
    </source>
</evidence>
<protein>
    <submittedName>
        <fullName evidence="1">Uncharacterized protein</fullName>
    </submittedName>
</protein>
<dbReference type="Proteomes" id="UP000887013">
    <property type="component" value="Unassembled WGS sequence"/>
</dbReference>
<comment type="caution">
    <text evidence="1">The sequence shown here is derived from an EMBL/GenBank/DDBJ whole genome shotgun (WGS) entry which is preliminary data.</text>
</comment>
<sequence>MVVIYMQFPSHDLFDATIVLNSPPFYYQQTFELLPLGHSFSQDFKSLDFEQTGTSLSLSEAGSFSRAIIWAIIPCVKRSSHLSTFPESFRILSMVLSCPYDVPLTSMSNSQEKVLQNTKIRKISFTLQDETTTSCAFLPFSLVSRNESRPRKGLVCDNMHRHTAGIPKTSVMRKGLYSLDQHFRNAWALPRTLSLWPRIIIIAAIEANAIRCRLVLSPRVFKHSHAPISIIGRVCRFKTTGIILVDSESVQLWRQAGVLRGHWLLSLAVCICINKGAILRVAPFSAQNHGAVPIQAEI</sequence>
<dbReference type="EMBL" id="BMAW01029853">
    <property type="protein sequence ID" value="GFU14054.1"/>
    <property type="molecule type" value="Genomic_DNA"/>
</dbReference>